<feature type="chain" id="PRO_5030577133" evidence="1">
    <location>
        <begin position="24"/>
        <end position="96"/>
    </location>
</feature>
<dbReference type="AlphaFoldDB" id="A0A7W6J6I6"/>
<reference evidence="2 3" key="1">
    <citation type="submission" date="2020-08" db="EMBL/GenBank/DDBJ databases">
        <title>Genomic Encyclopedia of Type Strains, Phase IV (KMG-IV): sequencing the most valuable type-strain genomes for metagenomic binning, comparative biology and taxonomic classification.</title>
        <authorList>
            <person name="Goeker M."/>
        </authorList>
    </citation>
    <scope>NUCLEOTIDE SEQUENCE [LARGE SCALE GENOMIC DNA]</scope>
    <source>
        <strain evidence="2 3">DSM 29853</strain>
    </source>
</reference>
<dbReference type="RefSeq" id="WP_183367002.1">
    <property type="nucleotide sequence ID" value="NZ_JACIEZ010000005.1"/>
</dbReference>
<organism evidence="2 3">
    <name type="scientific">Gellertiella hungarica</name>
    <dbReference type="NCBI Taxonomy" id="1572859"/>
    <lineage>
        <taxon>Bacteria</taxon>
        <taxon>Pseudomonadati</taxon>
        <taxon>Pseudomonadota</taxon>
        <taxon>Alphaproteobacteria</taxon>
        <taxon>Hyphomicrobiales</taxon>
        <taxon>Rhizobiaceae</taxon>
        <taxon>Gellertiella</taxon>
    </lineage>
</organism>
<gene>
    <name evidence="2" type="ORF">GGR23_002923</name>
</gene>
<dbReference type="EMBL" id="JACIEZ010000005">
    <property type="protein sequence ID" value="MBB4065716.1"/>
    <property type="molecule type" value="Genomic_DNA"/>
</dbReference>
<proteinExistence type="predicted"/>
<keyword evidence="3" id="KW-1185">Reference proteome</keyword>
<protein>
    <submittedName>
        <fullName evidence="2">Uncharacterized protein</fullName>
    </submittedName>
</protein>
<evidence type="ECO:0000313" key="2">
    <source>
        <dbReference type="EMBL" id="MBB4065716.1"/>
    </source>
</evidence>
<keyword evidence="1" id="KW-0732">Signal</keyword>
<accession>A0A7W6J6I6</accession>
<comment type="caution">
    <text evidence="2">The sequence shown here is derived from an EMBL/GenBank/DDBJ whole genome shotgun (WGS) entry which is preliminary data.</text>
</comment>
<evidence type="ECO:0000313" key="3">
    <source>
        <dbReference type="Proteomes" id="UP000528286"/>
    </source>
</evidence>
<name>A0A7W6J6I6_9HYPH</name>
<dbReference type="Proteomes" id="UP000528286">
    <property type="component" value="Unassembled WGS sequence"/>
</dbReference>
<evidence type="ECO:0000256" key="1">
    <source>
        <dbReference type="SAM" id="SignalP"/>
    </source>
</evidence>
<feature type="signal peptide" evidence="1">
    <location>
        <begin position="1"/>
        <end position="23"/>
    </location>
</feature>
<sequence length="96" mass="9825">MASRLSMMVLAFGLTGLSGPLAAMPADPLGGLARARGPVHLAGGDCSAAAQQVVDETNGQLLSAEPTRDGQSCIITVLVQGDGTTRPRRIRVVVPM</sequence>